<evidence type="ECO:0000313" key="1">
    <source>
        <dbReference type="EMBL" id="MFC6591619.1"/>
    </source>
</evidence>
<organism evidence="1 2">
    <name type="scientific">Deinococcus lacus</name>
    <dbReference type="NCBI Taxonomy" id="392561"/>
    <lineage>
        <taxon>Bacteria</taxon>
        <taxon>Thermotogati</taxon>
        <taxon>Deinococcota</taxon>
        <taxon>Deinococci</taxon>
        <taxon>Deinococcales</taxon>
        <taxon>Deinococcaceae</taxon>
        <taxon>Deinococcus</taxon>
    </lineage>
</organism>
<reference evidence="2" key="1">
    <citation type="journal article" date="2019" name="Int. J. Syst. Evol. Microbiol.">
        <title>The Global Catalogue of Microorganisms (GCM) 10K type strain sequencing project: providing services to taxonomists for standard genome sequencing and annotation.</title>
        <authorList>
            <consortium name="The Broad Institute Genomics Platform"/>
            <consortium name="The Broad Institute Genome Sequencing Center for Infectious Disease"/>
            <person name="Wu L."/>
            <person name="Ma J."/>
        </authorList>
    </citation>
    <scope>NUCLEOTIDE SEQUENCE [LARGE SCALE GENOMIC DNA]</scope>
    <source>
        <strain evidence="2">CGMCC 1.15772</strain>
    </source>
</reference>
<dbReference type="RefSeq" id="WP_380082622.1">
    <property type="nucleotide sequence ID" value="NZ_JBHSWD010000001.1"/>
</dbReference>
<proteinExistence type="predicted"/>
<protein>
    <submittedName>
        <fullName evidence="1">Uncharacterized protein</fullName>
    </submittedName>
</protein>
<dbReference type="EMBL" id="JBHSWD010000001">
    <property type="protein sequence ID" value="MFC6591619.1"/>
    <property type="molecule type" value="Genomic_DNA"/>
</dbReference>
<name>A0ABW1YFH9_9DEIO</name>
<keyword evidence="2" id="KW-1185">Reference proteome</keyword>
<comment type="caution">
    <text evidence="1">The sequence shown here is derived from an EMBL/GenBank/DDBJ whole genome shotgun (WGS) entry which is preliminary data.</text>
</comment>
<evidence type="ECO:0000313" key="2">
    <source>
        <dbReference type="Proteomes" id="UP001596297"/>
    </source>
</evidence>
<gene>
    <name evidence="1" type="ORF">ACFP81_06050</name>
</gene>
<accession>A0ABW1YFH9</accession>
<sequence length="83" mass="9131">MKALDILAESLRCGYIHPTTVLNTLIDLENWGGHPALCEFEQRLGHSVESLRARQHPSAELAGAWLAAVQCYMAERGATDRVA</sequence>
<dbReference type="Proteomes" id="UP001596297">
    <property type="component" value="Unassembled WGS sequence"/>
</dbReference>